<gene>
    <name evidence="1" type="ORF">VSP9026_03844</name>
</gene>
<proteinExistence type="predicted"/>
<dbReference type="RefSeq" id="WP_074374548.1">
    <property type="nucleotide sequence ID" value="NZ_AP024907.1"/>
</dbReference>
<dbReference type="Proteomes" id="UP000184774">
    <property type="component" value="Unassembled WGS sequence"/>
</dbReference>
<name>A0A1N6M9H5_9VIBR</name>
<evidence type="ECO:0000313" key="2">
    <source>
        <dbReference type="Proteomes" id="UP000184774"/>
    </source>
</evidence>
<reference evidence="1 2" key="1">
    <citation type="submission" date="2016-12" db="EMBL/GenBank/DDBJ databases">
        <authorList>
            <person name="Song W.-J."/>
            <person name="Kurnit D.M."/>
        </authorList>
    </citation>
    <scope>NUCLEOTIDE SEQUENCE [LARGE SCALE GENOMIC DNA]</scope>
    <source>
        <strain evidence="1 2">CECT 9026</strain>
    </source>
</reference>
<protein>
    <submittedName>
        <fullName evidence="1">Uncharacterized protein</fullName>
    </submittedName>
</protein>
<sequence>MKQSNLSSSLAEADQSVKDFMASLYETFSSQIKQENEPSVRLEFFGGVLEVRLLSFDGVYNHKSRKS</sequence>
<evidence type="ECO:0000313" key="1">
    <source>
        <dbReference type="EMBL" id="SIO96084.1"/>
    </source>
</evidence>
<accession>A0A1N6M9H5</accession>
<dbReference type="EMBL" id="FSSB01000025">
    <property type="protein sequence ID" value="SIO96084.1"/>
    <property type="molecule type" value="Genomic_DNA"/>
</dbReference>
<dbReference type="AlphaFoldDB" id="A0A1N6M9H5"/>
<organism evidence="1 2">
    <name type="scientific">Vibrio spartinae</name>
    <dbReference type="NCBI Taxonomy" id="1918945"/>
    <lineage>
        <taxon>Bacteria</taxon>
        <taxon>Pseudomonadati</taxon>
        <taxon>Pseudomonadota</taxon>
        <taxon>Gammaproteobacteria</taxon>
        <taxon>Vibrionales</taxon>
        <taxon>Vibrionaceae</taxon>
        <taxon>Vibrio</taxon>
    </lineage>
</organism>